<feature type="region of interest" description="Disordered" evidence="1">
    <location>
        <begin position="1"/>
        <end position="28"/>
    </location>
</feature>
<dbReference type="InterPro" id="IPR044601">
    <property type="entry name" value="HMGB6/HMGB13"/>
</dbReference>
<sequence length="165" mass="18587">MAPPSKQLLLPRKQPLPPTSTLHRPPSLSAIAETAIAEMPNMKLRASRRALKDKKPSANETNIVAGKVSNAAPSPIQIPSDFNPVKENHESLSQPRTSPKKSVKATTFKKQARQKQTQPSSFEKELEEMQEKLQAMRLEKEKTEELLKEKDEILKIKEKELEMKG</sequence>
<dbReference type="AlphaFoldDB" id="A0A540KG97"/>
<name>A0A540KG97_MALBA</name>
<keyword evidence="3" id="KW-1185">Reference proteome</keyword>
<evidence type="ECO:0000313" key="2">
    <source>
        <dbReference type="EMBL" id="TQD73002.1"/>
    </source>
</evidence>
<gene>
    <name evidence="2" type="ORF">C1H46_041464</name>
</gene>
<evidence type="ECO:0000256" key="1">
    <source>
        <dbReference type="SAM" id="MobiDB-lite"/>
    </source>
</evidence>
<dbReference type="PANTHER" id="PTHR46912:SF1">
    <property type="entry name" value="HIGH MOBILITY GROUP B PROTEIN 13"/>
    <property type="match status" value="1"/>
</dbReference>
<protein>
    <submittedName>
        <fullName evidence="2">Uncharacterized protein</fullName>
    </submittedName>
</protein>
<feature type="compositionally biased region" description="Low complexity" evidence="1">
    <location>
        <begin position="1"/>
        <end position="13"/>
    </location>
</feature>
<proteinExistence type="predicted"/>
<dbReference type="EMBL" id="VIEB01001341">
    <property type="protein sequence ID" value="TQD73002.1"/>
    <property type="molecule type" value="Genomic_DNA"/>
</dbReference>
<feature type="region of interest" description="Disordered" evidence="1">
    <location>
        <begin position="47"/>
        <end position="127"/>
    </location>
</feature>
<organism evidence="2 3">
    <name type="scientific">Malus baccata</name>
    <name type="common">Siberian crab apple</name>
    <name type="synonym">Pyrus baccata</name>
    <dbReference type="NCBI Taxonomy" id="106549"/>
    <lineage>
        <taxon>Eukaryota</taxon>
        <taxon>Viridiplantae</taxon>
        <taxon>Streptophyta</taxon>
        <taxon>Embryophyta</taxon>
        <taxon>Tracheophyta</taxon>
        <taxon>Spermatophyta</taxon>
        <taxon>Magnoliopsida</taxon>
        <taxon>eudicotyledons</taxon>
        <taxon>Gunneridae</taxon>
        <taxon>Pentapetalae</taxon>
        <taxon>rosids</taxon>
        <taxon>fabids</taxon>
        <taxon>Rosales</taxon>
        <taxon>Rosaceae</taxon>
        <taxon>Amygdaloideae</taxon>
        <taxon>Maleae</taxon>
        <taxon>Malus</taxon>
    </lineage>
</organism>
<evidence type="ECO:0000313" key="3">
    <source>
        <dbReference type="Proteomes" id="UP000315295"/>
    </source>
</evidence>
<dbReference type="PANTHER" id="PTHR46912">
    <property type="entry name" value="HIGH MOBILITY GROUP B PROTEIN 13"/>
    <property type="match status" value="1"/>
</dbReference>
<reference evidence="2 3" key="1">
    <citation type="journal article" date="2019" name="G3 (Bethesda)">
        <title>Sequencing of a Wild Apple (Malus baccata) Genome Unravels the Differences Between Cultivated and Wild Apple Species Regarding Disease Resistance and Cold Tolerance.</title>
        <authorList>
            <person name="Chen X."/>
        </authorList>
    </citation>
    <scope>NUCLEOTIDE SEQUENCE [LARGE SCALE GENOMIC DNA]</scope>
    <source>
        <strain evidence="3">cv. Shandingzi</strain>
        <tissue evidence="2">Leaves</tissue>
    </source>
</reference>
<dbReference type="Proteomes" id="UP000315295">
    <property type="component" value="Unassembled WGS sequence"/>
</dbReference>
<dbReference type="STRING" id="106549.A0A540KG97"/>
<accession>A0A540KG97</accession>
<comment type="caution">
    <text evidence="2">The sequence shown here is derived from an EMBL/GenBank/DDBJ whole genome shotgun (WGS) entry which is preliminary data.</text>
</comment>
<feature type="compositionally biased region" description="Polar residues" evidence="1">
    <location>
        <begin position="104"/>
        <end position="121"/>
    </location>
</feature>
<dbReference type="GO" id="GO:0003677">
    <property type="term" value="F:DNA binding"/>
    <property type="evidence" value="ECO:0007669"/>
    <property type="project" value="InterPro"/>
</dbReference>